<keyword evidence="3" id="KW-0808">Transferase</keyword>
<evidence type="ECO:0000256" key="3">
    <source>
        <dbReference type="ARBA" id="ARBA00022679"/>
    </source>
</evidence>
<dbReference type="PROSITE" id="PS51873">
    <property type="entry name" value="TRIAD"/>
    <property type="match status" value="1"/>
</dbReference>
<proteinExistence type="predicted"/>
<evidence type="ECO:0000313" key="14">
    <source>
        <dbReference type="Proteomes" id="UP001310890"/>
    </source>
</evidence>
<evidence type="ECO:0000256" key="1">
    <source>
        <dbReference type="ARBA" id="ARBA00001798"/>
    </source>
</evidence>
<dbReference type="EC" id="2.3.2.31" evidence="2"/>
<dbReference type="GO" id="GO:0008270">
    <property type="term" value="F:zinc ion binding"/>
    <property type="evidence" value="ECO:0007669"/>
    <property type="project" value="UniProtKB-KW"/>
</dbReference>
<comment type="caution">
    <text evidence="13">The sequence shown here is derived from an EMBL/GenBank/DDBJ whole genome shotgun (WGS) entry which is preliminary data.</text>
</comment>
<evidence type="ECO:0000313" key="13">
    <source>
        <dbReference type="EMBL" id="KAK5117972.1"/>
    </source>
</evidence>
<name>A0AAN7TPI4_9PEZI</name>
<evidence type="ECO:0000256" key="2">
    <source>
        <dbReference type="ARBA" id="ARBA00012251"/>
    </source>
</evidence>
<dbReference type="InterPro" id="IPR001841">
    <property type="entry name" value="Znf_RING"/>
</dbReference>
<dbReference type="InterPro" id="IPR044066">
    <property type="entry name" value="TRIAD_supradom"/>
</dbReference>
<evidence type="ECO:0000259" key="12">
    <source>
        <dbReference type="PROSITE" id="PS51873"/>
    </source>
</evidence>
<dbReference type="Proteomes" id="UP001310890">
    <property type="component" value="Unassembled WGS sequence"/>
</dbReference>
<dbReference type="PANTHER" id="PTHR11685">
    <property type="entry name" value="RBR FAMILY RING FINGER AND IBR DOMAIN-CONTAINING"/>
    <property type="match status" value="1"/>
</dbReference>
<keyword evidence="8" id="KW-0862">Zinc</keyword>
<dbReference type="SMART" id="SM00647">
    <property type="entry name" value="IBR"/>
    <property type="match status" value="1"/>
</dbReference>
<gene>
    <name evidence="13" type="ORF">LTR62_004016</name>
</gene>
<dbReference type="PROSITE" id="PS50089">
    <property type="entry name" value="ZF_RING_2"/>
    <property type="match status" value="1"/>
</dbReference>
<keyword evidence="4" id="KW-0479">Metal-binding</keyword>
<evidence type="ECO:0000256" key="9">
    <source>
        <dbReference type="PROSITE-ProRule" id="PRU00175"/>
    </source>
</evidence>
<evidence type="ECO:0000256" key="7">
    <source>
        <dbReference type="ARBA" id="ARBA00022786"/>
    </source>
</evidence>
<reference evidence="13" key="1">
    <citation type="submission" date="2023-08" db="EMBL/GenBank/DDBJ databases">
        <title>Black Yeasts Isolated from many extreme environments.</title>
        <authorList>
            <person name="Coleine C."/>
            <person name="Stajich J.E."/>
            <person name="Selbmann L."/>
        </authorList>
    </citation>
    <scope>NUCLEOTIDE SEQUENCE</scope>
    <source>
        <strain evidence="13">CCFEE 5401</strain>
    </source>
</reference>
<feature type="region of interest" description="Disordered" evidence="10">
    <location>
        <begin position="174"/>
        <end position="207"/>
    </location>
</feature>
<protein>
    <recommendedName>
        <fullName evidence="2">RBR-type E3 ubiquitin transferase</fullName>
        <ecNumber evidence="2">2.3.2.31</ecNumber>
    </recommendedName>
</protein>
<evidence type="ECO:0000256" key="4">
    <source>
        <dbReference type="ARBA" id="ARBA00022723"/>
    </source>
</evidence>
<evidence type="ECO:0000259" key="11">
    <source>
        <dbReference type="PROSITE" id="PS50089"/>
    </source>
</evidence>
<dbReference type="Gene3D" id="1.20.120.1750">
    <property type="match status" value="1"/>
</dbReference>
<dbReference type="Gene3D" id="3.30.40.10">
    <property type="entry name" value="Zinc/RING finger domain, C3HC4 (zinc finger)"/>
    <property type="match status" value="1"/>
</dbReference>
<dbReference type="InterPro" id="IPR031127">
    <property type="entry name" value="E3_UB_ligase_RBR"/>
</dbReference>
<dbReference type="EMBL" id="JAVRRL010000003">
    <property type="protein sequence ID" value="KAK5117972.1"/>
    <property type="molecule type" value="Genomic_DNA"/>
</dbReference>
<keyword evidence="5" id="KW-0677">Repeat</keyword>
<dbReference type="GO" id="GO:0061630">
    <property type="term" value="F:ubiquitin protein ligase activity"/>
    <property type="evidence" value="ECO:0007669"/>
    <property type="project" value="UniProtKB-EC"/>
</dbReference>
<keyword evidence="7" id="KW-0833">Ubl conjugation pathway</keyword>
<dbReference type="InterPro" id="IPR013083">
    <property type="entry name" value="Znf_RING/FYVE/PHD"/>
</dbReference>
<feature type="domain" description="RING-type" evidence="11">
    <location>
        <begin position="298"/>
        <end position="351"/>
    </location>
</feature>
<keyword evidence="6 9" id="KW-0863">Zinc-finger</keyword>
<evidence type="ECO:0000256" key="10">
    <source>
        <dbReference type="SAM" id="MobiDB-lite"/>
    </source>
</evidence>
<comment type="catalytic activity">
    <reaction evidence="1">
        <text>[E2 ubiquitin-conjugating enzyme]-S-ubiquitinyl-L-cysteine + [acceptor protein]-L-lysine = [E2 ubiquitin-conjugating enzyme]-L-cysteine + [acceptor protein]-N(6)-ubiquitinyl-L-lysine.</text>
        <dbReference type="EC" id="2.3.2.31"/>
    </reaction>
</comment>
<dbReference type="SUPFAM" id="SSF57850">
    <property type="entry name" value="RING/U-box"/>
    <property type="match status" value="3"/>
</dbReference>
<feature type="compositionally biased region" description="Polar residues" evidence="10">
    <location>
        <begin position="191"/>
        <end position="207"/>
    </location>
</feature>
<evidence type="ECO:0000256" key="6">
    <source>
        <dbReference type="ARBA" id="ARBA00022771"/>
    </source>
</evidence>
<dbReference type="AlphaFoldDB" id="A0AAN7TPI4"/>
<sequence length="494" mass="54103">MSVLKRMLSWTKRRDVSDENLVAPDELPVKVPARSNAKLKKRGVMGESQRETASIVDKESAKLINANSSGPLPPSRVNSFGPEQELLGFEIESQKMEALRRRIRSDHDLPGRYVGHSALSSALHMEDLTLDTTAVSSSSTTSTSNISWVSAVPAIPDLDWSKISDGELERIKSAYDKSSRSRMVPRDKTTTGDSRQSSKSSPVNSAISAFEDVSQPYAGKGKARALRDLVARPSSERASSIMDSWIEESRQTALGQGPYSINLNRQAAERLQAHLEAEGAEIEAEQHAQMIALSNRECNVCSDTKPSFNFPIKPPTANCDHPITTCTLCLETWLATEITTKGTTPIKCPSCPFILTYTDILRSASPAAFTAYDALTTRAALTCLEEFAWCLNPLCSNGQLNPAENKNYMSCAACGYQQCLLHRIPWHSGESCAAYSYRTSAEGRAAAEAEKKSEVLMEKLSKRCPGQGCGWRIEKVGGCEHMSCARCGAQFCWL</sequence>
<feature type="compositionally biased region" description="Basic and acidic residues" evidence="10">
    <location>
        <begin position="174"/>
        <end position="190"/>
    </location>
</feature>
<dbReference type="GO" id="GO:0016567">
    <property type="term" value="P:protein ubiquitination"/>
    <property type="evidence" value="ECO:0007669"/>
    <property type="project" value="InterPro"/>
</dbReference>
<organism evidence="13 14">
    <name type="scientific">Meristemomyces frigidus</name>
    <dbReference type="NCBI Taxonomy" id="1508187"/>
    <lineage>
        <taxon>Eukaryota</taxon>
        <taxon>Fungi</taxon>
        <taxon>Dikarya</taxon>
        <taxon>Ascomycota</taxon>
        <taxon>Pezizomycotina</taxon>
        <taxon>Dothideomycetes</taxon>
        <taxon>Dothideomycetidae</taxon>
        <taxon>Mycosphaerellales</taxon>
        <taxon>Teratosphaeriaceae</taxon>
        <taxon>Meristemomyces</taxon>
    </lineage>
</organism>
<dbReference type="CDD" id="cd20335">
    <property type="entry name" value="BRcat_RBR"/>
    <property type="match status" value="1"/>
</dbReference>
<dbReference type="InterPro" id="IPR002867">
    <property type="entry name" value="IBR_dom"/>
</dbReference>
<evidence type="ECO:0000256" key="5">
    <source>
        <dbReference type="ARBA" id="ARBA00022737"/>
    </source>
</evidence>
<evidence type="ECO:0000256" key="8">
    <source>
        <dbReference type="ARBA" id="ARBA00022833"/>
    </source>
</evidence>
<feature type="domain" description="RING-type" evidence="12">
    <location>
        <begin position="294"/>
        <end position="494"/>
    </location>
</feature>
<dbReference type="Pfam" id="PF01485">
    <property type="entry name" value="IBR"/>
    <property type="match status" value="2"/>
</dbReference>
<accession>A0AAN7TPI4</accession>